<dbReference type="EMBL" id="QJKJ01012602">
    <property type="protein sequence ID" value="RDX68295.1"/>
    <property type="molecule type" value="Genomic_DNA"/>
</dbReference>
<feature type="non-terminal residue" evidence="1">
    <location>
        <position position="325"/>
    </location>
</feature>
<dbReference type="AlphaFoldDB" id="A0A371EQG5"/>
<evidence type="ECO:0000313" key="1">
    <source>
        <dbReference type="EMBL" id="RDX68295.1"/>
    </source>
</evidence>
<organism evidence="1 2">
    <name type="scientific">Mucuna pruriens</name>
    <name type="common">Velvet bean</name>
    <name type="synonym">Dolichos pruriens</name>
    <dbReference type="NCBI Taxonomy" id="157652"/>
    <lineage>
        <taxon>Eukaryota</taxon>
        <taxon>Viridiplantae</taxon>
        <taxon>Streptophyta</taxon>
        <taxon>Embryophyta</taxon>
        <taxon>Tracheophyta</taxon>
        <taxon>Spermatophyta</taxon>
        <taxon>Magnoliopsida</taxon>
        <taxon>eudicotyledons</taxon>
        <taxon>Gunneridae</taxon>
        <taxon>Pentapetalae</taxon>
        <taxon>rosids</taxon>
        <taxon>fabids</taxon>
        <taxon>Fabales</taxon>
        <taxon>Fabaceae</taxon>
        <taxon>Papilionoideae</taxon>
        <taxon>50 kb inversion clade</taxon>
        <taxon>NPAAA clade</taxon>
        <taxon>indigoferoid/millettioid clade</taxon>
        <taxon>Phaseoleae</taxon>
        <taxon>Mucuna</taxon>
    </lineage>
</organism>
<dbReference type="Proteomes" id="UP000257109">
    <property type="component" value="Unassembled WGS sequence"/>
</dbReference>
<protein>
    <recommendedName>
        <fullName evidence="3">Retrotransposon gag domain-containing protein</fullName>
    </recommendedName>
</protein>
<evidence type="ECO:0008006" key="3">
    <source>
        <dbReference type="Google" id="ProtNLM"/>
    </source>
</evidence>
<proteinExistence type="predicted"/>
<evidence type="ECO:0000313" key="2">
    <source>
        <dbReference type="Proteomes" id="UP000257109"/>
    </source>
</evidence>
<accession>A0A371EQG5</accession>
<reference evidence="1" key="1">
    <citation type="submission" date="2018-05" db="EMBL/GenBank/DDBJ databases">
        <title>Draft genome of Mucuna pruriens seed.</title>
        <authorList>
            <person name="Nnadi N.E."/>
            <person name="Vos R."/>
            <person name="Hasami M.H."/>
            <person name="Devisetty U.K."/>
            <person name="Aguiy J.C."/>
        </authorList>
    </citation>
    <scope>NUCLEOTIDE SEQUENCE [LARGE SCALE GENOMIC DNA]</scope>
    <source>
        <strain evidence="1">JCA_2017</strain>
    </source>
</reference>
<sequence>MKLTPSRPGQVKQPISSIKKWPSSTFHVNRPTQKPPQIQLNCHVTLGVACNSSHARVLQLHSLVWGGGCKSEIEKSKSVNEGCLGFHHSLVDLILKAQANGGEPPPSTMMTKNELIKLAPLPGIQVLLCFVCQVKVKLNPESVKSSTDPLYALDHEIEITLCRLRKTRNIVVNINSNSDSVIYSDQFSIDISASSSNIFAEPRQMENNDRTLKELAIPDVLEPTQTYELKSGLIHLLPKFHGLAREDPHKHLKEFHVVCSTMRPQGIPEDYIKMKAFPFSLDRATKDWLTFQHLGRHEAHISGEVLSGIQNCVHQEGNLWDKAAY</sequence>
<gene>
    <name evidence="1" type="ORF">CR513_52733</name>
</gene>
<name>A0A371EQG5_MUCPR</name>
<comment type="caution">
    <text evidence="1">The sequence shown here is derived from an EMBL/GenBank/DDBJ whole genome shotgun (WGS) entry which is preliminary data.</text>
</comment>
<keyword evidence="2" id="KW-1185">Reference proteome</keyword>